<dbReference type="InterPro" id="IPR036249">
    <property type="entry name" value="Thioredoxin-like_sf"/>
</dbReference>
<evidence type="ECO:0000256" key="1">
    <source>
        <dbReference type="ARBA" id="ARBA00023284"/>
    </source>
</evidence>
<comment type="caution">
    <text evidence="4">The sequence shown here is derived from an EMBL/GenBank/DDBJ whole genome shotgun (WGS) entry which is preliminary data.</text>
</comment>
<organism evidence="4 5">
    <name type="scientific">Microbulbifer celer</name>
    <dbReference type="NCBI Taxonomy" id="435905"/>
    <lineage>
        <taxon>Bacteria</taxon>
        <taxon>Pseudomonadati</taxon>
        <taxon>Pseudomonadota</taxon>
        <taxon>Gammaproteobacteria</taxon>
        <taxon>Cellvibrionales</taxon>
        <taxon>Microbulbiferaceae</taxon>
        <taxon>Microbulbifer</taxon>
    </lineage>
</organism>
<name>A0ABW3U901_9GAMM</name>
<feature type="chain" id="PRO_5046872889" evidence="2">
    <location>
        <begin position="22"/>
        <end position="210"/>
    </location>
</feature>
<evidence type="ECO:0000259" key="3">
    <source>
        <dbReference type="Pfam" id="PF00085"/>
    </source>
</evidence>
<dbReference type="Proteomes" id="UP001597264">
    <property type="component" value="Unassembled WGS sequence"/>
</dbReference>
<evidence type="ECO:0000313" key="5">
    <source>
        <dbReference type="Proteomes" id="UP001597264"/>
    </source>
</evidence>
<evidence type="ECO:0000313" key="4">
    <source>
        <dbReference type="EMBL" id="MFD1217273.1"/>
    </source>
</evidence>
<dbReference type="SUPFAM" id="SSF52833">
    <property type="entry name" value="Thioredoxin-like"/>
    <property type="match status" value="1"/>
</dbReference>
<dbReference type="PROSITE" id="PS00194">
    <property type="entry name" value="THIOREDOXIN_1"/>
    <property type="match status" value="1"/>
</dbReference>
<keyword evidence="2" id="KW-0732">Signal</keyword>
<accession>A0ABW3U901</accession>
<dbReference type="InterPro" id="IPR013766">
    <property type="entry name" value="Thioredoxin_domain"/>
</dbReference>
<gene>
    <name evidence="4" type="ORF">ACFQ2X_11740</name>
</gene>
<dbReference type="Pfam" id="PF00085">
    <property type="entry name" value="Thioredoxin"/>
    <property type="match status" value="1"/>
</dbReference>
<dbReference type="Gene3D" id="3.40.30.10">
    <property type="entry name" value="Glutaredoxin"/>
    <property type="match status" value="1"/>
</dbReference>
<dbReference type="RefSeq" id="WP_230435897.1">
    <property type="nucleotide sequence ID" value="NZ_CP087715.1"/>
</dbReference>
<protein>
    <submittedName>
        <fullName evidence="4">Thioredoxin family protein</fullName>
    </submittedName>
</protein>
<sequence length="210" mass="24091">MSRLSRVFILMLLSLSLPVFSAELQVYELQVNPELKGEFERSLPEFLAYSPDGKCLLHTRGFSSAESYMNKLDRALAGKEMAINPARVTVMEKARERSLRESIQKDDRIPQDQKEVVLQSMLAKINSREPACTDPMEFYQKLLQHPGGRQFSLGELPEGKAVFIEYYADWCAPCKKQEKVIRQYALERGDEFVLLKVERDKVKLYGLPAP</sequence>
<dbReference type="EMBL" id="JBHTLR010000013">
    <property type="protein sequence ID" value="MFD1217273.1"/>
    <property type="molecule type" value="Genomic_DNA"/>
</dbReference>
<keyword evidence="5" id="KW-1185">Reference proteome</keyword>
<feature type="domain" description="Thioredoxin" evidence="3">
    <location>
        <begin position="159"/>
        <end position="202"/>
    </location>
</feature>
<reference evidence="5" key="1">
    <citation type="journal article" date="2019" name="Int. J. Syst. Evol. Microbiol.">
        <title>The Global Catalogue of Microorganisms (GCM) 10K type strain sequencing project: providing services to taxonomists for standard genome sequencing and annotation.</title>
        <authorList>
            <consortium name="The Broad Institute Genomics Platform"/>
            <consortium name="The Broad Institute Genome Sequencing Center for Infectious Disease"/>
            <person name="Wu L."/>
            <person name="Ma J."/>
        </authorList>
    </citation>
    <scope>NUCLEOTIDE SEQUENCE [LARGE SCALE GENOMIC DNA]</scope>
    <source>
        <strain evidence="5">CCUG 54356</strain>
    </source>
</reference>
<keyword evidence="1" id="KW-0676">Redox-active center</keyword>
<evidence type="ECO:0000256" key="2">
    <source>
        <dbReference type="SAM" id="SignalP"/>
    </source>
</evidence>
<dbReference type="InterPro" id="IPR017937">
    <property type="entry name" value="Thioredoxin_CS"/>
</dbReference>
<proteinExistence type="predicted"/>
<feature type="signal peptide" evidence="2">
    <location>
        <begin position="1"/>
        <end position="21"/>
    </location>
</feature>